<dbReference type="OrthoDB" id="9791120at2"/>
<gene>
    <name evidence="2" type="ORF">MSP8886_03217</name>
</gene>
<dbReference type="EMBL" id="FLOB01000008">
    <property type="protein sequence ID" value="SBS34938.1"/>
    <property type="molecule type" value="Genomic_DNA"/>
</dbReference>
<reference evidence="2 3" key="1">
    <citation type="submission" date="2016-06" db="EMBL/GenBank/DDBJ databases">
        <authorList>
            <person name="Kjaerup R.B."/>
            <person name="Dalgaard T.S."/>
            <person name="Juul-Madsen H.R."/>
        </authorList>
    </citation>
    <scope>NUCLEOTIDE SEQUENCE [LARGE SCALE GENOMIC DNA]</scope>
    <source>
        <strain evidence="2 3">CECT 8886</strain>
    </source>
</reference>
<feature type="transmembrane region" description="Helical" evidence="1">
    <location>
        <begin position="44"/>
        <end position="68"/>
    </location>
</feature>
<dbReference type="Proteomes" id="UP000092544">
    <property type="component" value="Unassembled WGS sequence"/>
</dbReference>
<proteinExistence type="predicted"/>
<keyword evidence="1" id="KW-0812">Transmembrane</keyword>
<protein>
    <recommendedName>
        <fullName evidence="4">DoxX</fullName>
    </recommendedName>
</protein>
<evidence type="ECO:0000313" key="2">
    <source>
        <dbReference type="EMBL" id="SBS34938.1"/>
    </source>
</evidence>
<dbReference type="STRING" id="1792290.MSP8886_03217"/>
<feature type="transmembrane region" description="Helical" evidence="1">
    <location>
        <begin position="75"/>
        <end position="96"/>
    </location>
</feature>
<evidence type="ECO:0000256" key="1">
    <source>
        <dbReference type="SAM" id="Phobius"/>
    </source>
</evidence>
<evidence type="ECO:0000313" key="3">
    <source>
        <dbReference type="Proteomes" id="UP000092544"/>
    </source>
</evidence>
<sequence>MKAKLVKYIPTVLIAFIFVQSLFFKFSGSYETQYIFSTLGAWSGFIWFAHYGAYLIGTFELIASILLFTRWHGLGALLSMGIMTGAIFFHLFTPLGTKMPEYDAMGNVVGNDGGELFILACLVWLSSGFLAIRDTLSVDGILNKMQHRNKRVL</sequence>
<organism evidence="2 3">
    <name type="scientific">Marinomonas spartinae</name>
    <dbReference type="NCBI Taxonomy" id="1792290"/>
    <lineage>
        <taxon>Bacteria</taxon>
        <taxon>Pseudomonadati</taxon>
        <taxon>Pseudomonadota</taxon>
        <taxon>Gammaproteobacteria</taxon>
        <taxon>Oceanospirillales</taxon>
        <taxon>Oceanospirillaceae</taxon>
        <taxon>Marinomonas</taxon>
    </lineage>
</organism>
<evidence type="ECO:0008006" key="4">
    <source>
        <dbReference type="Google" id="ProtNLM"/>
    </source>
</evidence>
<accession>A0A1A8TMI9</accession>
<name>A0A1A8TMI9_9GAMM</name>
<feature type="transmembrane region" description="Helical" evidence="1">
    <location>
        <begin position="5"/>
        <end position="24"/>
    </location>
</feature>
<dbReference type="RefSeq" id="WP_067018233.1">
    <property type="nucleotide sequence ID" value="NZ_FLOB01000008.1"/>
</dbReference>
<dbReference type="AlphaFoldDB" id="A0A1A8TMI9"/>
<keyword evidence="1" id="KW-1133">Transmembrane helix</keyword>
<feature type="transmembrane region" description="Helical" evidence="1">
    <location>
        <begin position="116"/>
        <end position="136"/>
    </location>
</feature>
<keyword evidence="1" id="KW-0472">Membrane</keyword>
<keyword evidence="3" id="KW-1185">Reference proteome</keyword>